<keyword evidence="1" id="KW-0175">Coiled coil</keyword>
<name>A0A653C6H0_CALMS</name>
<evidence type="ECO:0000313" key="2">
    <source>
        <dbReference type="EMBL" id="VEN43488.1"/>
    </source>
</evidence>
<dbReference type="OrthoDB" id="2189254at2759"/>
<dbReference type="GO" id="GO:0006890">
    <property type="term" value="P:retrograde vesicle-mediated transport, Golgi to endoplasmic reticulum"/>
    <property type="evidence" value="ECO:0007669"/>
    <property type="project" value="InterPro"/>
</dbReference>
<dbReference type="EMBL" id="CAACVG010007073">
    <property type="protein sequence ID" value="VEN43488.1"/>
    <property type="molecule type" value="Genomic_DNA"/>
</dbReference>
<dbReference type="GO" id="GO:0070939">
    <property type="term" value="C:Dsl1/NZR complex"/>
    <property type="evidence" value="ECO:0007669"/>
    <property type="project" value="InterPro"/>
</dbReference>
<dbReference type="InterPro" id="IPR042042">
    <property type="entry name" value="Tip20p_domB"/>
</dbReference>
<sequence length="463" mass="53973">MTDIRRKVVQELDEKYGDDLLELEKCIELQRQLLEEKSAIEKEVNLENNESSIAKVVKKAEKVIEDIKVAISEAEEITELIHKDLHDVEVIKSTLDKYLDDINTAQCLLQYMKVIQQVEYLSTELQTQIGKKDDEKSVTIFANLTEISRNLENFNGKHLYEYLKDCIHFWHNILKDKLSKDLDETLKLIKWPFTSANFSLVVPLPTHIQKLQIIAEYLLEIEIPSEISTPSVQSALLSEFLPLCLPIQLLLESLRKRFIYHFYGTRQTNRVDKPEWYFTQILTWIRDHKDFVEQYIQPVVDKLGLHHIDAKLELMRGLVQIAVEKLNSDIPNIQFDDYTFSHTVDEALGFDKELRETYDYPSNQPSILSVLTQAHVFIKWLNMEKKYATEKTDAMLPPNSSEAFSPLTSDVEDLKVTACADAFITLLQTITARYESLPQPGHRLQFLELQLELLDDFRLDYYN</sequence>
<keyword evidence="3" id="KW-1185">Reference proteome</keyword>
<protein>
    <recommendedName>
        <fullName evidence="4">RAD50-interacting protein 1</fullName>
    </recommendedName>
</protein>
<gene>
    <name evidence="2" type="ORF">CALMAC_LOCUS6620</name>
</gene>
<dbReference type="Proteomes" id="UP000410492">
    <property type="component" value="Unassembled WGS sequence"/>
</dbReference>
<organism evidence="2 3">
    <name type="scientific">Callosobruchus maculatus</name>
    <name type="common">Southern cowpea weevil</name>
    <name type="synonym">Pulse bruchid</name>
    <dbReference type="NCBI Taxonomy" id="64391"/>
    <lineage>
        <taxon>Eukaryota</taxon>
        <taxon>Metazoa</taxon>
        <taxon>Ecdysozoa</taxon>
        <taxon>Arthropoda</taxon>
        <taxon>Hexapoda</taxon>
        <taxon>Insecta</taxon>
        <taxon>Pterygota</taxon>
        <taxon>Neoptera</taxon>
        <taxon>Endopterygota</taxon>
        <taxon>Coleoptera</taxon>
        <taxon>Polyphaga</taxon>
        <taxon>Cucujiformia</taxon>
        <taxon>Chrysomeloidea</taxon>
        <taxon>Chrysomelidae</taxon>
        <taxon>Bruchinae</taxon>
        <taxon>Bruchini</taxon>
        <taxon>Callosobruchus</taxon>
    </lineage>
</organism>
<dbReference type="AlphaFoldDB" id="A0A653C6H0"/>
<evidence type="ECO:0000313" key="3">
    <source>
        <dbReference type="Proteomes" id="UP000410492"/>
    </source>
</evidence>
<dbReference type="GO" id="GO:0060628">
    <property type="term" value="P:regulation of ER to Golgi vesicle-mediated transport"/>
    <property type="evidence" value="ECO:0007669"/>
    <property type="project" value="TreeGrafter"/>
</dbReference>
<reference evidence="2 3" key="1">
    <citation type="submission" date="2019-01" db="EMBL/GenBank/DDBJ databases">
        <authorList>
            <person name="Sayadi A."/>
        </authorList>
    </citation>
    <scope>NUCLEOTIDE SEQUENCE [LARGE SCALE GENOMIC DNA]</scope>
</reference>
<dbReference type="Pfam" id="PF04437">
    <property type="entry name" value="RINT1_TIP1"/>
    <property type="match status" value="1"/>
</dbReference>
<evidence type="ECO:0000256" key="1">
    <source>
        <dbReference type="SAM" id="Coils"/>
    </source>
</evidence>
<dbReference type="PANTHER" id="PTHR13520:SF0">
    <property type="entry name" value="RAD50-INTERACTING PROTEIN 1"/>
    <property type="match status" value="1"/>
</dbReference>
<proteinExistence type="predicted"/>
<dbReference type="GO" id="GO:0006888">
    <property type="term" value="P:endoplasmic reticulum to Golgi vesicle-mediated transport"/>
    <property type="evidence" value="ECO:0007669"/>
    <property type="project" value="InterPro"/>
</dbReference>
<dbReference type="PANTHER" id="PTHR13520">
    <property type="entry name" value="RAD50-INTERACTING PROTEIN 1 RINT-1"/>
    <property type="match status" value="1"/>
</dbReference>
<dbReference type="Gene3D" id="1.20.58.1420">
    <property type="entry name" value="Dsl1p vesicle tethering complex, Tip20p subunit, domain B"/>
    <property type="match status" value="1"/>
</dbReference>
<accession>A0A653C6H0</accession>
<dbReference type="PROSITE" id="PS51386">
    <property type="entry name" value="RINT1_TIP20"/>
    <property type="match status" value="1"/>
</dbReference>
<evidence type="ECO:0008006" key="4">
    <source>
        <dbReference type="Google" id="ProtNLM"/>
    </source>
</evidence>
<dbReference type="InterPro" id="IPR007528">
    <property type="entry name" value="RINT1_Tip20"/>
</dbReference>
<feature type="coiled-coil region" evidence="1">
    <location>
        <begin position="23"/>
        <end position="77"/>
    </location>
</feature>